<dbReference type="InterPro" id="IPR002182">
    <property type="entry name" value="NB-ARC"/>
</dbReference>
<dbReference type="SUPFAM" id="SSF52540">
    <property type="entry name" value="P-loop containing nucleoside triphosphate hydrolases"/>
    <property type="match status" value="1"/>
</dbReference>
<dbReference type="Proteomes" id="UP001188597">
    <property type="component" value="Unassembled WGS sequence"/>
</dbReference>
<dbReference type="Gene3D" id="3.40.50.300">
    <property type="entry name" value="P-loop containing nucleotide triphosphate hydrolases"/>
    <property type="match status" value="1"/>
</dbReference>
<feature type="domain" description="NB-ARC" evidence="2">
    <location>
        <begin position="48"/>
        <end position="194"/>
    </location>
</feature>
<dbReference type="AlphaFoldDB" id="A0AA89ADR0"/>
<dbReference type="GO" id="GO:0043531">
    <property type="term" value="F:ADP binding"/>
    <property type="evidence" value="ECO:0007669"/>
    <property type="project" value="InterPro"/>
</dbReference>
<dbReference type="EMBL" id="JAVXUP010003645">
    <property type="protein sequence ID" value="KAK2998456.1"/>
    <property type="molecule type" value="Genomic_DNA"/>
</dbReference>
<dbReference type="GO" id="GO:0006952">
    <property type="term" value="P:defense response"/>
    <property type="evidence" value="ECO:0007669"/>
    <property type="project" value="UniProtKB-KW"/>
</dbReference>
<dbReference type="PRINTS" id="PR00364">
    <property type="entry name" value="DISEASERSIST"/>
</dbReference>
<evidence type="ECO:0000313" key="4">
    <source>
        <dbReference type="Proteomes" id="UP001188597"/>
    </source>
</evidence>
<protein>
    <recommendedName>
        <fullName evidence="2">NB-ARC domain-containing protein</fullName>
    </recommendedName>
</protein>
<evidence type="ECO:0000256" key="1">
    <source>
        <dbReference type="ARBA" id="ARBA00022821"/>
    </source>
</evidence>
<sequence>MKKKDVEAAKLLEESEKLGDFMLVDQPPDAVVKMRTPKVENYPTLQEPLEEILKLLRNEKIKGVGIRGMVGIGKTTIMKNLNNHEEVSTEGSPENLSKEHIQQAIVQRLELDIPESSDADRVARTISKELEEKKYLLLLDDVKKDVDLEELGIPDGKCGSKLVLTTRLGYVCSSMVNWVVNVRNLSQEEAWKMF</sequence>
<dbReference type="InterPro" id="IPR027417">
    <property type="entry name" value="P-loop_NTPase"/>
</dbReference>
<keyword evidence="1" id="KW-0611">Plant defense</keyword>
<keyword evidence="4" id="KW-1185">Reference proteome</keyword>
<organism evidence="3 4">
    <name type="scientific">Escallonia herrerae</name>
    <dbReference type="NCBI Taxonomy" id="1293975"/>
    <lineage>
        <taxon>Eukaryota</taxon>
        <taxon>Viridiplantae</taxon>
        <taxon>Streptophyta</taxon>
        <taxon>Embryophyta</taxon>
        <taxon>Tracheophyta</taxon>
        <taxon>Spermatophyta</taxon>
        <taxon>Magnoliopsida</taxon>
        <taxon>eudicotyledons</taxon>
        <taxon>Gunneridae</taxon>
        <taxon>Pentapetalae</taxon>
        <taxon>asterids</taxon>
        <taxon>campanulids</taxon>
        <taxon>Escalloniales</taxon>
        <taxon>Escalloniaceae</taxon>
        <taxon>Escallonia</taxon>
    </lineage>
</organism>
<comment type="caution">
    <text evidence="3">The sequence shown here is derived from an EMBL/GenBank/DDBJ whole genome shotgun (WGS) entry which is preliminary data.</text>
</comment>
<gene>
    <name evidence="3" type="ORF">RJ639_023964</name>
</gene>
<name>A0AA89ADR0_9ASTE</name>
<dbReference type="PANTHER" id="PTHR36766">
    <property type="entry name" value="PLANT BROAD-SPECTRUM MILDEW RESISTANCE PROTEIN RPW8"/>
    <property type="match status" value="1"/>
</dbReference>
<reference evidence="3" key="1">
    <citation type="submission" date="2022-12" db="EMBL/GenBank/DDBJ databases">
        <title>Draft genome assemblies for two species of Escallonia (Escalloniales).</title>
        <authorList>
            <person name="Chanderbali A."/>
            <person name="Dervinis C."/>
            <person name="Anghel I."/>
            <person name="Soltis D."/>
            <person name="Soltis P."/>
            <person name="Zapata F."/>
        </authorList>
    </citation>
    <scope>NUCLEOTIDE SEQUENCE</scope>
    <source>
        <strain evidence="3">UCBG64.0493</strain>
        <tissue evidence="3">Leaf</tissue>
    </source>
</reference>
<evidence type="ECO:0000313" key="3">
    <source>
        <dbReference type="EMBL" id="KAK2998456.1"/>
    </source>
</evidence>
<dbReference type="Pfam" id="PF00931">
    <property type="entry name" value="NB-ARC"/>
    <property type="match status" value="1"/>
</dbReference>
<accession>A0AA89ADR0</accession>
<dbReference type="PANTHER" id="PTHR36766:SF58">
    <property type="entry name" value="NB-ARC DOMAIN-CONTAINING PROTEIN"/>
    <property type="match status" value="1"/>
</dbReference>
<evidence type="ECO:0000259" key="2">
    <source>
        <dbReference type="Pfam" id="PF00931"/>
    </source>
</evidence>
<proteinExistence type="predicted"/>